<comment type="caution">
    <text evidence="7">The sequence shown here is derived from an EMBL/GenBank/DDBJ whole genome shotgun (WGS) entry which is preliminary data.</text>
</comment>
<dbReference type="AlphaFoldDB" id="A0AA39VUG5"/>
<reference evidence="7" key="1">
    <citation type="journal article" date="2022" name="Plant J.">
        <title>Strategies of tolerance reflected in two North American maple genomes.</title>
        <authorList>
            <person name="McEvoy S.L."/>
            <person name="Sezen U.U."/>
            <person name="Trouern-Trend A."/>
            <person name="McMahon S.M."/>
            <person name="Schaberg P.G."/>
            <person name="Yang J."/>
            <person name="Wegrzyn J.L."/>
            <person name="Swenson N.G."/>
        </authorList>
    </citation>
    <scope>NUCLEOTIDE SEQUENCE</scope>
    <source>
        <strain evidence="7">NS2018</strain>
    </source>
</reference>
<sequence length="943" mass="104451">MRCLVNLLFITLEHKPQTHLFRPPAAAPYSTIEITFAGSRDSIVAHDSATAAPFVAPENALAAPPPAATTTHPMVTRSKKTKEKISPSFEVLKRREDLIHSQMAPVFVGHSSISISMFTPVVSTLHIRTTTPICNFPFFCSSLSLSLSIDNNNKSSSRVVSESLRVLEWDKLCNSVSSFARTSLGRQATLTQLSSTNNPTSYQHSLSLLDETNAAVEMIKHGACNLDLTGIHLHLVQSAIQHAHRTLPLDPNQALALVSLLEFSYNLQLTLKSAIKEDSDWYTRFMPLTHLIMEMVVNRSLIKLIRQVIDDDGSVKDSASPALKQSRDKVRMLEKKLYQLMDRLIRDENSEASLLEVSNIDGRWCIKSGADQMSFKGLLLSSGSGKGSIVEPLSAVPLNDELQQARALVAKAEEEVLLTLTEKIQVDLDDIEKILNSVIQLDVINARATYGLSFGGTCPCIFLPEDKDGSFTHEARASGTLTSKVSYPKNEWTLYLPKAYHPLLLQQHRQNLQKARKDVKNATAEIRRRKLQGESVTQKGERDINLSSLEMQVTALERAQPVPVDLYIAQKTRVLVITGPNTGGKTICLKTIGLAAMMAKSGLYVLSSESAQIPWFDSVFADIGDEQSLSQSLSTFSGHLKQISDIQSQSTRQSLVLLDEVGAGTNPLEGAALGLSLLESFARSGALLTIATTHHGELKTLKYSDDVFENACMEFDEVNLRPTYKILWGVPGRSNAINIAERLGLPNTVVENARQLYGSASAEINEVILDMERSKQDFHELLHEARHFLTLSRDLHKNLLITRRKIMEHGTTQRYRKMQEVSEAAAIARSFVHKRVRQLRASAVKPSQPTAVGKSQHLMANNSQKNAVENREHLTTRRNSSPVKVIKQSPTVKRNVLPEVGDLVHVSSFGKKATVLRVDLSKEEILVQVGNMKLKLKLKDVET</sequence>
<feature type="domain" description="DNA mismatch repair proteins mutS family" evidence="6">
    <location>
        <begin position="654"/>
        <end position="670"/>
    </location>
</feature>
<dbReference type="InterPro" id="IPR046893">
    <property type="entry name" value="MSSS"/>
</dbReference>
<dbReference type="InterPro" id="IPR000432">
    <property type="entry name" value="DNA_mismatch_repair_MutS_C"/>
</dbReference>
<dbReference type="Pfam" id="PF00488">
    <property type="entry name" value="MutS_V"/>
    <property type="match status" value="1"/>
</dbReference>
<gene>
    <name evidence="7" type="ORF">LWI29_000879</name>
</gene>
<evidence type="ECO:0000256" key="5">
    <source>
        <dbReference type="SAM" id="MobiDB-lite"/>
    </source>
</evidence>
<dbReference type="GO" id="GO:0045910">
    <property type="term" value="P:negative regulation of DNA recombination"/>
    <property type="evidence" value="ECO:0007669"/>
    <property type="project" value="InterPro"/>
</dbReference>
<evidence type="ECO:0000256" key="3">
    <source>
        <dbReference type="ARBA" id="ARBA00023125"/>
    </source>
</evidence>
<dbReference type="FunFam" id="3.40.50.300:FF:001241">
    <property type="entry name" value="Endonuclease MutS2 isoform X1"/>
    <property type="match status" value="1"/>
</dbReference>
<organism evidence="7 8">
    <name type="scientific">Acer saccharum</name>
    <name type="common">Sugar maple</name>
    <dbReference type="NCBI Taxonomy" id="4024"/>
    <lineage>
        <taxon>Eukaryota</taxon>
        <taxon>Viridiplantae</taxon>
        <taxon>Streptophyta</taxon>
        <taxon>Embryophyta</taxon>
        <taxon>Tracheophyta</taxon>
        <taxon>Spermatophyta</taxon>
        <taxon>Magnoliopsida</taxon>
        <taxon>eudicotyledons</taxon>
        <taxon>Gunneridae</taxon>
        <taxon>Pentapetalae</taxon>
        <taxon>rosids</taxon>
        <taxon>malvids</taxon>
        <taxon>Sapindales</taxon>
        <taxon>Sapindaceae</taxon>
        <taxon>Hippocastanoideae</taxon>
        <taxon>Acereae</taxon>
        <taxon>Acer</taxon>
    </lineage>
</organism>
<dbReference type="InterPro" id="IPR027417">
    <property type="entry name" value="P-loop_NTPase"/>
</dbReference>
<evidence type="ECO:0000259" key="6">
    <source>
        <dbReference type="PROSITE" id="PS00486"/>
    </source>
</evidence>
<proteinExistence type="predicted"/>
<reference evidence="7" key="2">
    <citation type="submission" date="2023-06" db="EMBL/GenBank/DDBJ databases">
        <authorList>
            <person name="Swenson N.G."/>
            <person name="Wegrzyn J.L."/>
            <person name="Mcevoy S.L."/>
        </authorList>
    </citation>
    <scope>NUCLEOTIDE SEQUENCE</scope>
    <source>
        <strain evidence="7">NS2018</strain>
        <tissue evidence="7">Leaf</tissue>
    </source>
</reference>
<dbReference type="GO" id="GO:0140664">
    <property type="term" value="F:ATP-dependent DNA damage sensor activity"/>
    <property type="evidence" value="ECO:0007669"/>
    <property type="project" value="InterPro"/>
</dbReference>
<dbReference type="SUPFAM" id="SSF52540">
    <property type="entry name" value="P-loop containing nucleoside triphosphate hydrolases"/>
    <property type="match status" value="1"/>
</dbReference>
<keyword evidence="1" id="KW-0547">Nucleotide-binding</keyword>
<keyword evidence="4" id="KW-0175">Coiled coil</keyword>
<dbReference type="NCBIfam" id="TIGR01069">
    <property type="entry name" value="mutS2"/>
    <property type="match status" value="1"/>
</dbReference>
<dbReference type="SUPFAM" id="SSF48334">
    <property type="entry name" value="DNA repair protein MutS, domain III"/>
    <property type="match status" value="1"/>
</dbReference>
<evidence type="ECO:0000256" key="4">
    <source>
        <dbReference type="SAM" id="Coils"/>
    </source>
</evidence>
<dbReference type="SMART" id="SM00533">
    <property type="entry name" value="MUTSd"/>
    <property type="match status" value="1"/>
</dbReference>
<dbReference type="GO" id="GO:0006298">
    <property type="term" value="P:mismatch repair"/>
    <property type="evidence" value="ECO:0007669"/>
    <property type="project" value="InterPro"/>
</dbReference>
<dbReference type="Pfam" id="PF20297">
    <property type="entry name" value="MSSS"/>
    <property type="match status" value="1"/>
</dbReference>
<dbReference type="EMBL" id="JAUESC010000380">
    <property type="protein sequence ID" value="KAK0591386.1"/>
    <property type="molecule type" value="Genomic_DNA"/>
</dbReference>
<evidence type="ECO:0000313" key="7">
    <source>
        <dbReference type="EMBL" id="KAK0591386.1"/>
    </source>
</evidence>
<keyword evidence="8" id="KW-1185">Reference proteome</keyword>
<dbReference type="PANTHER" id="PTHR48466">
    <property type="entry name" value="OS10G0509000 PROTEIN-RELATED"/>
    <property type="match status" value="1"/>
</dbReference>
<feature type="coiled-coil region" evidence="4">
    <location>
        <begin position="505"/>
        <end position="532"/>
    </location>
</feature>
<evidence type="ECO:0000313" key="8">
    <source>
        <dbReference type="Proteomes" id="UP001168877"/>
    </source>
</evidence>
<dbReference type="Proteomes" id="UP001168877">
    <property type="component" value="Unassembled WGS sequence"/>
</dbReference>
<dbReference type="GO" id="GO:0016887">
    <property type="term" value="F:ATP hydrolysis activity"/>
    <property type="evidence" value="ECO:0007669"/>
    <property type="project" value="InterPro"/>
</dbReference>
<dbReference type="PIRSF" id="PIRSF005814">
    <property type="entry name" value="MutS_YshD"/>
    <property type="match status" value="1"/>
</dbReference>
<name>A0AA39VUG5_ACESA</name>
<dbReference type="InterPro" id="IPR005747">
    <property type="entry name" value="MutS2"/>
</dbReference>
<evidence type="ECO:0000256" key="1">
    <source>
        <dbReference type="ARBA" id="ARBA00022741"/>
    </source>
</evidence>
<dbReference type="InterPro" id="IPR007696">
    <property type="entry name" value="DNA_mismatch_repair_MutS_core"/>
</dbReference>
<dbReference type="Gene3D" id="3.40.50.300">
    <property type="entry name" value="P-loop containing nucleotide triphosphate hydrolases"/>
    <property type="match status" value="1"/>
</dbReference>
<feature type="region of interest" description="Disordered" evidence="5">
    <location>
        <begin position="859"/>
        <end position="884"/>
    </location>
</feature>
<dbReference type="InterPro" id="IPR036187">
    <property type="entry name" value="DNA_mismatch_repair_MutS_sf"/>
</dbReference>
<protein>
    <recommendedName>
        <fullName evidence="6">DNA mismatch repair proteins mutS family domain-containing protein</fullName>
    </recommendedName>
</protein>
<accession>A0AA39VUG5</accession>
<dbReference type="SMART" id="SM00534">
    <property type="entry name" value="MUTSac"/>
    <property type="match status" value="1"/>
</dbReference>
<dbReference type="GO" id="GO:0030983">
    <property type="term" value="F:mismatched DNA binding"/>
    <property type="evidence" value="ECO:0007669"/>
    <property type="project" value="InterPro"/>
</dbReference>
<keyword evidence="3" id="KW-0238">DNA-binding</keyword>
<dbReference type="PROSITE" id="PS00486">
    <property type="entry name" value="DNA_MISMATCH_REPAIR_2"/>
    <property type="match status" value="1"/>
</dbReference>
<keyword evidence="2" id="KW-0067">ATP-binding</keyword>
<dbReference type="GO" id="GO:0004519">
    <property type="term" value="F:endonuclease activity"/>
    <property type="evidence" value="ECO:0007669"/>
    <property type="project" value="InterPro"/>
</dbReference>
<dbReference type="GO" id="GO:0005524">
    <property type="term" value="F:ATP binding"/>
    <property type="evidence" value="ECO:0007669"/>
    <property type="project" value="UniProtKB-KW"/>
</dbReference>
<dbReference type="InterPro" id="IPR045076">
    <property type="entry name" value="MutS"/>
</dbReference>
<dbReference type="PANTHER" id="PTHR48466:SF2">
    <property type="entry name" value="OS10G0509000 PROTEIN"/>
    <property type="match status" value="1"/>
</dbReference>
<evidence type="ECO:0000256" key="2">
    <source>
        <dbReference type="ARBA" id="ARBA00022840"/>
    </source>
</evidence>